<dbReference type="EMBL" id="AXZF01000083">
    <property type="protein sequence ID" value="ERT68082.1"/>
    <property type="molecule type" value="Genomic_DNA"/>
</dbReference>
<protein>
    <recommendedName>
        <fullName evidence="1">DNA-directed DNA polymerase</fullName>
        <ecNumber evidence="1">2.7.7.7</ecNumber>
    </recommendedName>
</protein>
<keyword evidence="4" id="KW-0235">DNA replication</keyword>
<evidence type="ECO:0000256" key="6">
    <source>
        <dbReference type="ARBA" id="ARBA00049244"/>
    </source>
</evidence>
<evidence type="ECO:0000313" key="8">
    <source>
        <dbReference type="EMBL" id="ERT68082.1"/>
    </source>
</evidence>
<dbReference type="GO" id="GO:0006260">
    <property type="term" value="P:DNA replication"/>
    <property type="evidence" value="ECO:0007669"/>
    <property type="project" value="UniProtKB-KW"/>
</dbReference>
<dbReference type="CDD" id="cd04485">
    <property type="entry name" value="DnaE_OBF"/>
    <property type="match status" value="1"/>
</dbReference>
<dbReference type="PATRIC" id="fig|1319815.3.peg.1944"/>
<sequence>MNKNFVHLHLHTEYSLLDGVGRIEEYLERAKSLNMKAIAITDHGNMYGAIEFYKCAMKKGIKPIIGIEAYVSEFEMEKKEGRNFHLILLAKNLTGYKNLLKISSVGFLKGFYYRPRVDKEFLKKHSEGIIALSACMQGEVSRAILENEKEKIIDEKITSYIEIFGKENFYLEVQGNGVEGQRELNKELQRYSKKHELKCVATNDTHYVYEGDHVLQDLVICIQTGAKVSDTNRMKIETKELFLKSRMEIINSLGEEFIDAIDITEEIAEKCNLNLEFGELKFPKYEIPNCVKTPGEFLRKIVYKGLSQRYPSGLSEELLKRVEYELDVILKMGYEEYFIVVWDFISYAKGKNIPIGPGRGSAAGSLVAYALKITDLDPIKYNLIFERFLNPERISMPDIDIDICQERREEVIEYVTQKYGEDKVAQIITFGRMKARAALRDVGRVLDVNLAKVDKIAKLIPAFSTLEEALKANSELRELYTEDNEIRNLVNLSQRLENKVRHASIHAAGVVITKDPLMEVVPLYSDNKDHKISTQYQMKELEELGLLKMDFLGLRNLTNIQRTIEYIKESKGKDIKLEEISLNEAPVYEMLSSGDSLGVFQLESIGIRKILVQLKPNRFEDVIALLALYRPGPLGSGMVESFINCKNGLEEIKYPHPTLEKVLKETYGVILYQEQVMKIANIMASYSLGEADLLRRAMGKKQASIMDENREKFVKRSINNGYSKEKAEEIFDLIDKFAGYGFNKSHSAAYALIAYWTAYFKHFYPEEYYASIMTSEKSNVENVAFYIEDAKAHKLELKLSDVNNPVSKFTVEDGGIRFSLAAIKNVGESLAQKIQAEFEKNGNYLRYEDFIYRLRGQGLNKKNIEALVYSGALDSLPGNRKQKIESIEKVIDYANKKIKEDDIQQMNLFGGAKSEMVNFVLPDVTDFTPDEKLEKEKEFLGFYYSAHPLDKYDWLIKTYKMNKISEIKLENSLHIIKTYGILRDVKKILTKKTKEPMCTFVIEDYYDQISGIIFPREYKDYLNIELEGKAVVIDGSIQVDYFNGNENKKLVVKNMKALNSIEFNKKNRIYILINEKSKDKYNRLKEILLDSKGEVPLSFAIDINGNKEIKNSKLTIEITPRLIRKIEELLGEKSVVIR</sequence>
<keyword evidence="9" id="KW-1185">Reference proteome</keyword>
<evidence type="ECO:0000256" key="5">
    <source>
        <dbReference type="ARBA" id="ARBA00022932"/>
    </source>
</evidence>
<dbReference type="InterPro" id="IPR041931">
    <property type="entry name" value="DNA_pol3_alpha_thumb_dom"/>
</dbReference>
<dbReference type="Pfam" id="PF14579">
    <property type="entry name" value="HHH_6"/>
    <property type="match status" value="1"/>
</dbReference>
<evidence type="ECO:0000256" key="2">
    <source>
        <dbReference type="ARBA" id="ARBA00022679"/>
    </source>
</evidence>
<dbReference type="AlphaFoldDB" id="U7V8P6"/>
<feature type="domain" description="Polymerase/histidinol phosphatase N-terminal" evidence="7">
    <location>
        <begin position="6"/>
        <end position="73"/>
    </location>
</feature>
<dbReference type="NCBIfam" id="NF005298">
    <property type="entry name" value="PRK06826.1"/>
    <property type="match status" value="1"/>
</dbReference>
<gene>
    <name evidence="8" type="ORF">HMPREF0202_02018</name>
</gene>
<dbReference type="HOGENOM" id="CLU_001600_0_0_0"/>
<dbReference type="SUPFAM" id="SSF89550">
    <property type="entry name" value="PHP domain-like"/>
    <property type="match status" value="1"/>
</dbReference>
<comment type="caution">
    <text evidence="8">The sequence shown here is derived from an EMBL/GenBank/DDBJ whole genome shotgun (WGS) entry which is preliminary data.</text>
</comment>
<dbReference type="InterPro" id="IPR011708">
    <property type="entry name" value="DNA_pol3_alpha_NTPase_dom"/>
</dbReference>
<dbReference type="PANTHER" id="PTHR32294:SF0">
    <property type="entry name" value="DNA POLYMERASE III SUBUNIT ALPHA"/>
    <property type="match status" value="1"/>
</dbReference>
<dbReference type="eggNOG" id="COG0587">
    <property type="taxonomic scope" value="Bacteria"/>
</dbReference>
<dbReference type="NCBIfam" id="TIGR00594">
    <property type="entry name" value="polc"/>
    <property type="match status" value="1"/>
</dbReference>
<keyword evidence="5" id="KW-0239">DNA-directed DNA polymerase</keyword>
<comment type="catalytic activity">
    <reaction evidence="6">
        <text>DNA(n) + a 2'-deoxyribonucleoside 5'-triphosphate = DNA(n+1) + diphosphate</text>
        <dbReference type="Rhea" id="RHEA:22508"/>
        <dbReference type="Rhea" id="RHEA-COMP:17339"/>
        <dbReference type="Rhea" id="RHEA-COMP:17340"/>
        <dbReference type="ChEBI" id="CHEBI:33019"/>
        <dbReference type="ChEBI" id="CHEBI:61560"/>
        <dbReference type="ChEBI" id="CHEBI:173112"/>
        <dbReference type="EC" id="2.7.7.7"/>
    </reaction>
</comment>
<dbReference type="Proteomes" id="UP000017081">
    <property type="component" value="Unassembled WGS sequence"/>
</dbReference>
<keyword evidence="3" id="KW-0548">Nucleotidyltransferase</keyword>
<dbReference type="GO" id="GO:0008408">
    <property type="term" value="F:3'-5' exonuclease activity"/>
    <property type="evidence" value="ECO:0007669"/>
    <property type="project" value="InterPro"/>
</dbReference>
<dbReference type="InterPro" id="IPR016195">
    <property type="entry name" value="Pol/histidinol_Pase-like"/>
</dbReference>
<reference evidence="8 9" key="1">
    <citation type="submission" date="2013-08" db="EMBL/GenBank/DDBJ databases">
        <authorList>
            <person name="Weinstock G."/>
            <person name="Sodergren E."/>
            <person name="Wylie T."/>
            <person name="Fulton L."/>
            <person name="Fulton R."/>
            <person name="Fronick C."/>
            <person name="O'Laughlin M."/>
            <person name="Godfrey J."/>
            <person name="Miner T."/>
            <person name="Herter B."/>
            <person name="Appelbaum E."/>
            <person name="Cordes M."/>
            <person name="Lek S."/>
            <person name="Wollam A."/>
            <person name="Pepin K.H."/>
            <person name="Palsikar V.B."/>
            <person name="Mitreva M."/>
            <person name="Wilson R.K."/>
        </authorList>
    </citation>
    <scope>NUCLEOTIDE SEQUENCE [LARGE SCALE GENOMIC DNA]</scope>
    <source>
        <strain evidence="8 9">ATCC BAA-474</strain>
    </source>
</reference>
<dbReference type="CDD" id="cd12113">
    <property type="entry name" value="PHP_PolIIIA_DnaE3"/>
    <property type="match status" value="1"/>
</dbReference>
<evidence type="ECO:0000259" key="7">
    <source>
        <dbReference type="SMART" id="SM00481"/>
    </source>
</evidence>
<dbReference type="Gene3D" id="1.10.10.1600">
    <property type="entry name" value="Bacterial DNA polymerase III alpha subunit, thumb domain"/>
    <property type="match status" value="1"/>
</dbReference>
<dbReference type="GO" id="GO:0003887">
    <property type="term" value="F:DNA-directed DNA polymerase activity"/>
    <property type="evidence" value="ECO:0007669"/>
    <property type="project" value="UniProtKB-KW"/>
</dbReference>
<dbReference type="InterPro" id="IPR003141">
    <property type="entry name" value="Pol/His_phosphatase_N"/>
</dbReference>
<dbReference type="SMART" id="SM00481">
    <property type="entry name" value="POLIIIAc"/>
    <property type="match status" value="1"/>
</dbReference>
<evidence type="ECO:0000256" key="3">
    <source>
        <dbReference type="ARBA" id="ARBA00022695"/>
    </source>
</evidence>
<dbReference type="InterPro" id="IPR004013">
    <property type="entry name" value="PHP_dom"/>
</dbReference>
<dbReference type="InterPro" id="IPR029460">
    <property type="entry name" value="DNAPol_HHH"/>
</dbReference>
<dbReference type="Pfam" id="PF02811">
    <property type="entry name" value="PHP"/>
    <property type="match status" value="1"/>
</dbReference>
<dbReference type="Pfam" id="PF07733">
    <property type="entry name" value="DNA_pol3_alpha"/>
    <property type="match status" value="1"/>
</dbReference>
<organism evidence="8 9">
    <name type="scientific">Cetobacterium somerae ATCC BAA-474</name>
    <dbReference type="NCBI Taxonomy" id="1319815"/>
    <lineage>
        <taxon>Bacteria</taxon>
        <taxon>Fusobacteriati</taxon>
        <taxon>Fusobacteriota</taxon>
        <taxon>Fusobacteriia</taxon>
        <taxon>Fusobacteriales</taxon>
        <taxon>Fusobacteriaceae</taxon>
        <taxon>Cetobacterium</taxon>
    </lineage>
</organism>
<evidence type="ECO:0000313" key="9">
    <source>
        <dbReference type="Proteomes" id="UP000017081"/>
    </source>
</evidence>
<dbReference type="EC" id="2.7.7.7" evidence="1"/>
<proteinExistence type="predicted"/>
<dbReference type="STRING" id="1319815.HMPREF0202_02018"/>
<evidence type="ECO:0000256" key="1">
    <source>
        <dbReference type="ARBA" id="ARBA00012417"/>
    </source>
</evidence>
<dbReference type="Pfam" id="PF17657">
    <property type="entry name" value="DNA_pol3_finger"/>
    <property type="match status" value="1"/>
</dbReference>
<dbReference type="InterPro" id="IPR040982">
    <property type="entry name" value="DNA_pol3_finger"/>
</dbReference>
<accession>U7V8P6</accession>
<evidence type="ECO:0000256" key="4">
    <source>
        <dbReference type="ARBA" id="ARBA00022705"/>
    </source>
</evidence>
<name>U7V8P6_9FUSO</name>
<dbReference type="Gene3D" id="3.20.20.140">
    <property type="entry name" value="Metal-dependent hydrolases"/>
    <property type="match status" value="1"/>
</dbReference>
<keyword evidence="2" id="KW-0808">Transferase</keyword>
<dbReference type="RefSeq" id="WP_023051551.1">
    <property type="nucleotide sequence ID" value="NZ_CP173065.2"/>
</dbReference>
<dbReference type="PANTHER" id="PTHR32294">
    <property type="entry name" value="DNA POLYMERASE III SUBUNIT ALPHA"/>
    <property type="match status" value="1"/>
</dbReference>
<dbReference type="InterPro" id="IPR004805">
    <property type="entry name" value="DnaE2/DnaE/PolC"/>
</dbReference>
<dbReference type="NCBIfam" id="NF004226">
    <property type="entry name" value="PRK05673.1"/>
    <property type="match status" value="1"/>
</dbReference>
<dbReference type="Gene3D" id="1.10.150.870">
    <property type="match status" value="1"/>
</dbReference>